<dbReference type="HOGENOM" id="CLU_108923_6_1_11"/>
<proteinExistence type="inferred from homology"/>
<organism evidence="3 4">
    <name type="scientific">Beutenbergia cavernae (strain ATCC BAA-8 / DSM 12333 / CCUG 43141 / JCM 11478 / NBRC 16432 / NCIMB 13614 / HKI 0122)</name>
    <dbReference type="NCBI Taxonomy" id="471853"/>
    <lineage>
        <taxon>Bacteria</taxon>
        <taxon>Bacillati</taxon>
        <taxon>Actinomycetota</taxon>
        <taxon>Actinomycetes</taxon>
        <taxon>Micrococcales</taxon>
        <taxon>Beutenbergiaceae</taxon>
        <taxon>Beutenbergia</taxon>
    </lineage>
</organism>
<dbReference type="InterPro" id="IPR013538">
    <property type="entry name" value="ASHA1/2-like_C"/>
</dbReference>
<dbReference type="EMBL" id="CP001618">
    <property type="protein sequence ID" value="ACQ81945.1"/>
    <property type="molecule type" value="Genomic_DNA"/>
</dbReference>
<sequence length="159" mass="17407">MSTNPTTITAEPGTAYIETVREFDVDPATLYRATTDPELVSKWLGPRELTMEIEHYDIRPGGSYRYVQHAPDGGTYGFRGVVHTARPGEYTVQTFEFEGYPDSVALETARYEDLGNGRTRLVARTIFDSEAARDGAAASGMTSGIEDSYARLAELAAAL</sequence>
<evidence type="ECO:0000259" key="2">
    <source>
        <dbReference type="Pfam" id="PF08327"/>
    </source>
</evidence>
<dbReference type="STRING" id="471853.Bcav_3703"/>
<evidence type="ECO:0000256" key="1">
    <source>
        <dbReference type="ARBA" id="ARBA00006817"/>
    </source>
</evidence>
<keyword evidence="4" id="KW-1185">Reference proteome</keyword>
<dbReference type="eggNOG" id="COG3832">
    <property type="taxonomic scope" value="Bacteria"/>
</dbReference>
<dbReference type="AlphaFoldDB" id="C5C3N6"/>
<feature type="domain" description="Activator of Hsp90 ATPase homologue 1/2-like C-terminal" evidence="2">
    <location>
        <begin position="25"/>
        <end position="156"/>
    </location>
</feature>
<gene>
    <name evidence="3" type="ordered locus">Bcav_3703</name>
</gene>
<dbReference type="InterPro" id="IPR023393">
    <property type="entry name" value="START-like_dom_sf"/>
</dbReference>
<dbReference type="OrthoDB" id="5185819at2"/>
<accession>C5C3N6</accession>
<dbReference type="KEGG" id="bcv:Bcav_3703"/>
<comment type="similarity">
    <text evidence="1">Belongs to the AHA1 family.</text>
</comment>
<dbReference type="Gene3D" id="3.30.530.20">
    <property type="match status" value="1"/>
</dbReference>
<dbReference type="SUPFAM" id="SSF55961">
    <property type="entry name" value="Bet v1-like"/>
    <property type="match status" value="1"/>
</dbReference>
<evidence type="ECO:0000313" key="3">
    <source>
        <dbReference type="EMBL" id="ACQ81945.1"/>
    </source>
</evidence>
<dbReference type="Proteomes" id="UP000007962">
    <property type="component" value="Chromosome"/>
</dbReference>
<evidence type="ECO:0000313" key="4">
    <source>
        <dbReference type="Proteomes" id="UP000007962"/>
    </source>
</evidence>
<protein>
    <submittedName>
        <fullName evidence="3">Activator of Hsp90 ATPase 1 family protein</fullName>
    </submittedName>
</protein>
<name>C5C3N6_BEUC1</name>
<reference evidence="3 4" key="1">
    <citation type="journal article" date="2009" name="Stand. Genomic Sci.">
        <title>Complete genome sequence of Beutenbergia cavernae type strain (HKI 0122).</title>
        <authorList>
            <person name="Land M."/>
            <person name="Pukall R."/>
            <person name="Abt B."/>
            <person name="Goker M."/>
            <person name="Rohde M."/>
            <person name="Glavina Del Rio T."/>
            <person name="Tice H."/>
            <person name="Copeland A."/>
            <person name="Cheng J.F."/>
            <person name="Lucas S."/>
            <person name="Chen F."/>
            <person name="Nolan M."/>
            <person name="Bruce D."/>
            <person name="Goodwin L."/>
            <person name="Pitluck S."/>
            <person name="Ivanova N."/>
            <person name="Mavromatis K."/>
            <person name="Ovchinnikova G."/>
            <person name="Pati A."/>
            <person name="Chen A."/>
            <person name="Palaniappan K."/>
            <person name="Hauser L."/>
            <person name="Chang Y.J."/>
            <person name="Jefferies C.C."/>
            <person name="Saunders E."/>
            <person name="Brettin T."/>
            <person name="Detter J.C."/>
            <person name="Han C."/>
            <person name="Chain P."/>
            <person name="Bristow J."/>
            <person name="Eisen J.A."/>
            <person name="Markowitz V."/>
            <person name="Hugenholtz P."/>
            <person name="Kyrpides N.C."/>
            <person name="Klenk H.P."/>
            <person name="Lapidus A."/>
        </authorList>
    </citation>
    <scope>NUCLEOTIDE SEQUENCE [LARGE SCALE GENOMIC DNA]</scope>
    <source>
        <strain evidence="4">ATCC BAA-8 / DSM 12333 / NBRC 16432</strain>
    </source>
</reference>
<dbReference type="RefSeq" id="WP_015884182.1">
    <property type="nucleotide sequence ID" value="NC_012669.1"/>
</dbReference>
<dbReference type="CDD" id="cd07826">
    <property type="entry name" value="SRPBCC_CalC_Aha1-like_9"/>
    <property type="match status" value="1"/>
</dbReference>
<dbReference type="Pfam" id="PF08327">
    <property type="entry name" value="AHSA1"/>
    <property type="match status" value="1"/>
</dbReference>